<sequence length="339" mass="37283">MNAVKHASLKSSTFRLEREHIWKELDGLLVRAEKKGIKSLTSQELLRLPNLYRATLSALSVARSTSLDLSLVTYLESLSTRAYFQIYGVRTTVKGALGGFFTQTFPTLVRQAKWHVLISFLCMLMGVVAGYSLTSTNQDWFYSFVGTEDSRNPSASTEHLRSTIYNEETKNKDELSVFSTFLFTHNARVGMLAFALGFALGLPTLYLMFKTGLMLGAFTALFASRGLGIDIWAWLLIHGVTELLAVVLCGAAGLILAHAIIFPGKHTRLENLAIEGRRAGLIVLGGVCMFFIAGLLEGFGRQLITDMNVRFIIAGSSAVLWGLYFIAVNYGREAPGGKS</sequence>
<comment type="caution">
    <text evidence="2">The sequence shown here is derived from an EMBL/GenBank/DDBJ whole genome shotgun (WGS) entry which is preliminary data.</text>
</comment>
<name>A0A2G4YVB3_9PROT</name>
<feature type="transmembrane region" description="Helical" evidence="1">
    <location>
        <begin position="114"/>
        <end position="133"/>
    </location>
</feature>
<dbReference type="OrthoDB" id="7699993at2"/>
<keyword evidence="3" id="KW-1185">Reference proteome</keyword>
<protein>
    <recommendedName>
        <fullName evidence="4">Stage II sporulation protein M</fullName>
    </recommendedName>
</protein>
<accession>A0A2G4YVB3</accession>
<dbReference type="EMBL" id="PDEM01000009">
    <property type="protein sequence ID" value="PHZ86269.1"/>
    <property type="molecule type" value="Genomic_DNA"/>
</dbReference>
<keyword evidence="1" id="KW-0472">Membrane</keyword>
<dbReference type="Proteomes" id="UP000229730">
    <property type="component" value="Unassembled WGS sequence"/>
</dbReference>
<feature type="transmembrane region" description="Helical" evidence="1">
    <location>
        <begin position="243"/>
        <end position="261"/>
    </location>
</feature>
<dbReference type="RefSeq" id="WP_099471853.1">
    <property type="nucleotide sequence ID" value="NZ_CP041025.1"/>
</dbReference>
<dbReference type="PANTHER" id="PTHR35337:SF1">
    <property type="entry name" value="SLR1478 PROTEIN"/>
    <property type="match status" value="1"/>
</dbReference>
<feature type="transmembrane region" description="Helical" evidence="1">
    <location>
        <begin position="215"/>
        <end position="237"/>
    </location>
</feature>
<keyword evidence="1" id="KW-0812">Transmembrane</keyword>
<evidence type="ECO:0008006" key="4">
    <source>
        <dbReference type="Google" id="ProtNLM"/>
    </source>
</evidence>
<organism evidence="2 3">
    <name type="scientific">Paremcibacter congregatus</name>
    <dbReference type="NCBI Taxonomy" id="2043170"/>
    <lineage>
        <taxon>Bacteria</taxon>
        <taxon>Pseudomonadati</taxon>
        <taxon>Pseudomonadota</taxon>
        <taxon>Alphaproteobacteria</taxon>
        <taxon>Emcibacterales</taxon>
        <taxon>Emcibacteraceae</taxon>
        <taxon>Paremcibacter</taxon>
    </lineage>
</organism>
<dbReference type="InParanoid" id="A0A2G4YVB3"/>
<proteinExistence type="predicted"/>
<feature type="transmembrane region" description="Helical" evidence="1">
    <location>
        <begin position="281"/>
        <end position="299"/>
    </location>
</feature>
<feature type="transmembrane region" description="Helical" evidence="1">
    <location>
        <begin position="311"/>
        <end position="331"/>
    </location>
</feature>
<dbReference type="InterPro" id="IPR002798">
    <property type="entry name" value="SpoIIM-like"/>
</dbReference>
<feature type="transmembrane region" description="Helical" evidence="1">
    <location>
        <begin position="189"/>
        <end position="208"/>
    </location>
</feature>
<dbReference type="Pfam" id="PF01944">
    <property type="entry name" value="SpoIIM"/>
    <property type="match status" value="1"/>
</dbReference>
<keyword evidence="1" id="KW-1133">Transmembrane helix</keyword>
<evidence type="ECO:0000313" key="3">
    <source>
        <dbReference type="Proteomes" id="UP000229730"/>
    </source>
</evidence>
<evidence type="ECO:0000256" key="1">
    <source>
        <dbReference type="SAM" id="Phobius"/>
    </source>
</evidence>
<dbReference type="PANTHER" id="PTHR35337">
    <property type="entry name" value="SLR1478 PROTEIN"/>
    <property type="match status" value="1"/>
</dbReference>
<evidence type="ECO:0000313" key="2">
    <source>
        <dbReference type="EMBL" id="PHZ86269.1"/>
    </source>
</evidence>
<dbReference type="AlphaFoldDB" id="A0A2G4YVB3"/>
<reference evidence="2 3" key="1">
    <citation type="submission" date="2017-10" db="EMBL/GenBank/DDBJ databases">
        <title>Frigbacter circumglobatus gen. nov. sp. nov., isolated from sediment cultured in situ.</title>
        <authorList>
            <person name="Zhao Z."/>
        </authorList>
    </citation>
    <scope>NUCLEOTIDE SEQUENCE [LARGE SCALE GENOMIC DNA]</scope>
    <source>
        <strain evidence="2 3">ZYL</strain>
    </source>
</reference>
<gene>
    <name evidence="2" type="ORF">CRD36_06280</name>
</gene>